<dbReference type="SUPFAM" id="SSF53955">
    <property type="entry name" value="Lysozyme-like"/>
    <property type="match status" value="1"/>
</dbReference>
<proteinExistence type="predicted"/>
<evidence type="ECO:0000259" key="1">
    <source>
        <dbReference type="Pfam" id="PF00182"/>
    </source>
</evidence>
<dbReference type="InterPro" id="IPR023346">
    <property type="entry name" value="Lysozyme-like_dom_sf"/>
</dbReference>
<evidence type="ECO:0000313" key="2">
    <source>
        <dbReference type="EMBL" id="ABL64572.1"/>
    </source>
</evidence>
<feature type="domain" description="Glycoside hydrolase family 19 catalytic" evidence="1">
    <location>
        <begin position="47"/>
        <end position="141"/>
    </location>
</feature>
<reference evidence="2 3" key="1">
    <citation type="submission" date="2006-12" db="EMBL/GenBank/DDBJ databases">
        <title>Complete sequence of Chlorobium phaeobacteroides DSM 266.</title>
        <authorList>
            <consortium name="US DOE Joint Genome Institute"/>
            <person name="Copeland A."/>
            <person name="Lucas S."/>
            <person name="Lapidus A."/>
            <person name="Barry K."/>
            <person name="Detter J.C."/>
            <person name="Glavina del Rio T."/>
            <person name="Hammon N."/>
            <person name="Israni S."/>
            <person name="Pitluck S."/>
            <person name="Goltsman E."/>
            <person name="Schmutz J."/>
            <person name="Larimer F."/>
            <person name="Land M."/>
            <person name="Hauser L."/>
            <person name="Mikhailova N."/>
            <person name="Li T."/>
            <person name="Overmann J."/>
            <person name="Bryant D.A."/>
            <person name="Richardson P."/>
        </authorList>
    </citation>
    <scope>NUCLEOTIDE SEQUENCE [LARGE SCALE GENOMIC DNA]</scope>
    <source>
        <strain evidence="2 3">DSM 266</strain>
    </source>
</reference>
<dbReference type="Gene3D" id="1.10.530.10">
    <property type="match status" value="1"/>
</dbReference>
<keyword evidence="3" id="KW-1185">Reference proteome</keyword>
<protein>
    <recommendedName>
        <fullName evidence="1">Glycoside hydrolase family 19 catalytic domain-containing protein</fullName>
    </recommendedName>
</protein>
<dbReference type="GO" id="GO:0006032">
    <property type="term" value="P:chitin catabolic process"/>
    <property type="evidence" value="ECO:0007669"/>
    <property type="project" value="InterPro"/>
</dbReference>
<organism evidence="2 3">
    <name type="scientific">Chlorobium phaeobacteroides (strain DSM 266 / SMG 266 / 2430)</name>
    <dbReference type="NCBI Taxonomy" id="290317"/>
    <lineage>
        <taxon>Bacteria</taxon>
        <taxon>Pseudomonadati</taxon>
        <taxon>Chlorobiota</taxon>
        <taxon>Chlorobiia</taxon>
        <taxon>Chlorobiales</taxon>
        <taxon>Chlorobiaceae</taxon>
        <taxon>Chlorobium/Pelodictyon group</taxon>
        <taxon>Chlorobium</taxon>
    </lineage>
</organism>
<dbReference type="HOGENOM" id="CLU_077648_0_1_10"/>
<sequence>MAINRSFFFDHVRLYLFDGKLKQSQVQGLDAILDYWGNKMEACDDRWLAYALATAHHETDRSMQPIKEYGSTAYFMRMYDCSGGRPLVAKNLGNTHPGDGAKYYGRGYVQLTGRRNYTDWSKRLDHDLVGNPDLALDPAIATRILFEGMRQGTFTGRKFADYFNPQKEDWLNARRIINWIDKANLIEGYGKRYYGGISYTT</sequence>
<dbReference type="KEGG" id="cph:Cpha266_0515"/>
<dbReference type="GO" id="GO:0016998">
    <property type="term" value="P:cell wall macromolecule catabolic process"/>
    <property type="evidence" value="ECO:0007669"/>
    <property type="project" value="InterPro"/>
</dbReference>
<evidence type="ECO:0000313" key="3">
    <source>
        <dbReference type="Proteomes" id="UP000008701"/>
    </source>
</evidence>
<dbReference type="GO" id="GO:0004568">
    <property type="term" value="F:chitinase activity"/>
    <property type="evidence" value="ECO:0007669"/>
    <property type="project" value="InterPro"/>
</dbReference>
<dbReference type="OrthoDB" id="3078754at2"/>
<dbReference type="InterPro" id="IPR000726">
    <property type="entry name" value="Glyco_hydro_19_cat"/>
</dbReference>
<dbReference type="Proteomes" id="UP000008701">
    <property type="component" value="Chromosome"/>
</dbReference>
<dbReference type="EMBL" id="CP000492">
    <property type="protein sequence ID" value="ABL64572.1"/>
    <property type="molecule type" value="Genomic_DNA"/>
</dbReference>
<gene>
    <name evidence="2" type="ordered locus">Cpha266_0515</name>
</gene>
<dbReference type="eggNOG" id="COG3179">
    <property type="taxonomic scope" value="Bacteria"/>
</dbReference>
<accession>A1BDU5</accession>
<dbReference type="AlphaFoldDB" id="A1BDU5"/>
<dbReference type="CAZy" id="GH19">
    <property type="family name" value="Glycoside Hydrolase Family 19"/>
</dbReference>
<dbReference type="RefSeq" id="WP_011744405.1">
    <property type="nucleotide sequence ID" value="NC_008639.1"/>
</dbReference>
<name>A1BDU5_CHLPD</name>
<dbReference type="Pfam" id="PF00182">
    <property type="entry name" value="Glyco_hydro_19"/>
    <property type="match status" value="1"/>
</dbReference>